<accession>A0A1I8MFS9</accession>
<proteinExistence type="predicted"/>
<organism evidence="1">
    <name type="scientific">Musca domestica</name>
    <name type="common">House fly</name>
    <dbReference type="NCBI Taxonomy" id="7370"/>
    <lineage>
        <taxon>Eukaryota</taxon>
        <taxon>Metazoa</taxon>
        <taxon>Ecdysozoa</taxon>
        <taxon>Arthropoda</taxon>
        <taxon>Hexapoda</taxon>
        <taxon>Insecta</taxon>
        <taxon>Pterygota</taxon>
        <taxon>Neoptera</taxon>
        <taxon>Endopterygota</taxon>
        <taxon>Diptera</taxon>
        <taxon>Brachycera</taxon>
        <taxon>Muscomorpha</taxon>
        <taxon>Muscoidea</taxon>
        <taxon>Muscidae</taxon>
        <taxon>Musca</taxon>
    </lineage>
</organism>
<evidence type="ECO:0000313" key="1">
    <source>
        <dbReference type="EnsemblMetazoa" id="MDOA004438-PA"/>
    </source>
</evidence>
<protein>
    <recommendedName>
        <fullName evidence="2">Protein TsetseEP domain-containing protein</fullName>
    </recommendedName>
</protein>
<dbReference type="EnsemblMetazoa" id="MDOA004438-RA">
    <property type="protein sequence ID" value="MDOA004438-PA"/>
    <property type="gene ID" value="MDOA004438"/>
</dbReference>
<dbReference type="AlphaFoldDB" id="A0A1I8MFS9"/>
<sequence>MFLKTVLILLSVVAASTAQNSTTNVTTIRIDDYIAANKRNFENTIRDCNYKLLAFEELYNGRLDTIDIQKDLLVDTLRSNNERLSTLAFLSDSSKSCVNKYQNSLPTEYNVTVTIQNCTSSAKNAYRTLVTDARDTRSNLEYYYDVTLNEELKKCGNSSNVTAQTNYTLCVTTVIDTANVYAFENHKIFNSQMEEAACSANTQIKKALDCSFNSQGNVFQAISATNLQVNMCIQGTNSVATCPGYYCQNVERVPASAVNPKNQTMPNPFYGRNGTTSCLMLDIV</sequence>
<evidence type="ECO:0008006" key="2">
    <source>
        <dbReference type="Google" id="ProtNLM"/>
    </source>
</evidence>
<name>A0A1I8MFS9_MUSDO</name>
<dbReference type="eggNOG" id="ENOG502TBY1">
    <property type="taxonomic scope" value="Eukaryota"/>
</dbReference>
<reference evidence="1" key="1">
    <citation type="submission" date="2020-05" db="UniProtKB">
        <authorList>
            <consortium name="EnsemblMetazoa"/>
        </authorList>
    </citation>
    <scope>IDENTIFICATION</scope>
    <source>
        <strain evidence="1">Aabys</strain>
    </source>
</reference>
<dbReference type="VEuPathDB" id="VectorBase:MDOA004438"/>
<dbReference type="VEuPathDB" id="VectorBase:MDOMA2_013983"/>